<sequence>MAQIRVLIIDDEIGFSSVLAKRLGRREVDVSTASCGEEALHLLTQNTYHVAILDMNMPGMNGLQVLRAIKKDYPFVEVILLTGNADIKSAQASMNAGAFDFILKPADTEIISNKIIDAARISGQQNRI</sequence>
<dbReference type="SMART" id="SM00448">
    <property type="entry name" value="REC"/>
    <property type="match status" value="1"/>
</dbReference>
<evidence type="ECO:0000313" key="6">
    <source>
        <dbReference type="Proteomes" id="UP000002601"/>
    </source>
</evidence>
<keyword evidence="1 3" id="KW-0597">Phosphoprotein</keyword>
<dbReference type="EMBL" id="CP001649">
    <property type="protein sequence ID" value="ACS80255.1"/>
    <property type="molecule type" value="Genomic_DNA"/>
</dbReference>
<evidence type="ECO:0000256" key="1">
    <source>
        <dbReference type="ARBA" id="ARBA00022553"/>
    </source>
</evidence>
<dbReference type="KEGG" id="dsa:Desal_2197"/>
<evidence type="ECO:0000313" key="5">
    <source>
        <dbReference type="EMBL" id="ACS80255.1"/>
    </source>
</evidence>
<evidence type="ECO:0000256" key="3">
    <source>
        <dbReference type="PROSITE-ProRule" id="PRU00169"/>
    </source>
</evidence>
<protein>
    <submittedName>
        <fullName evidence="5">Response regulator receiver protein</fullName>
    </submittedName>
</protein>
<keyword evidence="6" id="KW-1185">Reference proteome</keyword>
<gene>
    <name evidence="5" type="ordered locus">Desal_2197</name>
</gene>
<dbReference type="CDD" id="cd00156">
    <property type="entry name" value="REC"/>
    <property type="match status" value="1"/>
</dbReference>
<dbReference type="eggNOG" id="COG2204">
    <property type="taxonomic scope" value="Bacteria"/>
</dbReference>
<dbReference type="RefSeq" id="WP_015852071.1">
    <property type="nucleotide sequence ID" value="NC_012881.1"/>
</dbReference>
<reference evidence="5 6" key="1">
    <citation type="submission" date="2009-06" db="EMBL/GenBank/DDBJ databases">
        <title>Complete sequence of Desulfovibrio salexigens DSM 2638.</title>
        <authorList>
            <consortium name="US DOE Joint Genome Institute"/>
            <person name="Lucas S."/>
            <person name="Copeland A."/>
            <person name="Lapidus A."/>
            <person name="Glavina del Rio T."/>
            <person name="Tice H."/>
            <person name="Bruce D."/>
            <person name="Goodwin L."/>
            <person name="Pitluck S."/>
            <person name="Munk A.C."/>
            <person name="Brettin T."/>
            <person name="Detter J.C."/>
            <person name="Han C."/>
            <person name="Tapia R."/>
            <person name="Larimer F."/>
            <person name="Land M."/>
            <person name="Hauser L."/>
            <person name="Kyrpides N."/>
            <person name="Anderson I."/>
            <person name="Wall J.D."/>
            <person name="Arkin A.P."/>
            <person name="Dehal P."/>
            <person name="Chivian D."/>
            <person name="Giles B."/>
            <person name="Hazen T.C."/>
        </authorList>
    </citation>
    <scope>NUCLEOTIDE SEQUENCE [LARGE SCALE GENOMIC DNA]</scope>
    <source>
        <strain evidence="6">ATCC 14822 / DSM 2638 / NCIMB 8403 / VKM B-1763</strain>
    </source>
</reference>
<dbReference type="GO" id="GO:0000160">
    <property type="term" value="P:phosphorelay signal transduction system"/>
    <property type="evidence" value="ECO:0007669"/>
    <property type="project" value="UniProtKB-KW"/>
</dbReference>
<evidence type="ECO:0000259" key="4">
    <source>
        <dbReference type="PROSITE" id="PS50110"/>
    </source>
</evidence>
<evidence type="ECO:0000256" key="2">
    <source>
        <dbReference type="ARBA" id="ARBA00023012"/>
    </source>
</evidence>
<feature type="modified residue" description="4-aspartylphosphate" evidence="3">
    <location>
        <position position="54"/>
    </location>
</feature>
<keyword evidence="2" id="KW-0902">Two-component regulatory system</keyword>
<dbReference type="InterPro" id="IPR001789">
    <property type="entry name" value="Sig_transdc_resp-reg_receiver"/>
</dbReference>
<organism evidence="5 6">
    <name type="scientific">Maridesulfovibrio salexigens (strain ATCC 14822 / DSM 2638 / NCIMB 8403 / VKM B-1763)</name>
    <name type="common">Desulfovibrio salexigens</name>
    <dbReference type="NCBI Taxonomy" id="526222"/>
    <lineage>
        <taxon>Bacteria</taxon>
        <taxon>Pseudomonadati</taxon>
        <taxon>Thermodesulfobacteriota</taxon>
        <taxon>Desulfovibrionia</taxon>
        <taxon>Desulfovibrionales</taxon>
        <taxon>Desulfovibrionaceae</taxon>
        <taxon>Maridesulfovibrio</taxon>
    </lineage>
</organism>
<dbReference type="Proteomes" id="UP000002601">
    <property type="component" value="Chromosome"/>
</dbReference>
<dbReference type="PANTHER" id="PTHR44591:SF14">
    <property type="entry name" value="PROTEIN PILG"/>
    <property type="match status" value="1"/>
</dbReference>
<dbReference type="HOGENOM" id="CLU_000445_69_8_7"/>
<dbReference type="OrthoDB" id="9800029at2"/>
<dbReference type="AlphaFoldDB" id="C6BW52"/>
<dbReference type="Gene3D" id="3.40.50.2300">
    <property type="match status" value="1"/>
</dbReference>
<proteinExistence type="predicted"/>
<dbReference type="Pfam" id="PF00072">
    <property type="entry name" value="Response_reg"/>
    <property type="match status" value="1"/>
</dbReference>
<dbReference type="STRING" id="526222.Desal_2197"/>
<dbReference type="PANTHER" id="PTHR44591">
    <property type="entry name" value="STRESS RESPONSE REGULATOR PROTEIN 1"/>
    <property type="match status" value="1"/>
</dbReference>
<accession>C6BW52</accession>
<dbReference type="PROSITE" id="PS50110">
    <property type="entry name" value="RESPONSE_REGULATORY"/>
    <property type="match status" value="1"/>
</dbReference>
<name>C6BW52_MARSD</name>
<dbReference type="InterPro" id="IPR011006">
    <property type="entry name" value="CheY-like_superfamily"/>
</dbReference>
<dbReference type="SUPFAM" id="SSF52172">
    <property type="entry name" value="CheY-like"/>
    <property type="match status" value="1"/>
</dbReference>
<dbReference type="InterPro" id="IPR050595">
    <property type="entry name" value="Bact_response_regulator"/>
</dbReference>
<feature type="domain" description="Response regulatory" evidence="4">
    <location>
        <begin position="5"/>
        <end position="119"/>
    </location>
</feature>